<protein>
    <recommendedName>
        <fullName evidence="3">DUF4219 domain-containing protein</fullName>
    </recommendedName>
</protein>
<name>A0AA39RTF4_ACESA</name>
<accession>A0AA39RTF4</accession>
<comment type="caution">
    <text evidence="1">The sequence shown here is derived from an EMBL/GenBank/DDBJ whole genome shotgun (WGS) entry which is preliminary data.</text>
</comment>
<dbReference type="PANTHER" id="PTHR35317">
    <property type="entry name" value="OS04G0629600 PROTEIN"/>
    <property type="match status" value="1"/>
</dbReference>
<proteinExistence type="predicted"/>
<gene>
    <name evidence="1" type="ORF">LWI29_033466</name>
</gene>
<reference evidence="1" key="1">
    <citation type="journal article" date="2022" name="Plant J.">
        <title>Strategies of tolerance reflected in two North American maple genomes.</title>
        <authorList>
            <person name="McEvoy S.L."/>
            <person name="Sezen U.U."/>
            <person name="Trouern-Trend A."/>
            <person name="McMahon S.M."/>
            <person name="Schaberg P.G."/>
            <person name="Yang J."/>
            <person name="Wegrzyn J.L."/>
            <person name="Swenson N.G."/>
        </authorList>
    </citation>
    <scope>NUCLEOTIDE SEQUENCE</scope>
    <source>
        <strain evidence="1">NS2018</strain>
    </source>
</reference>
<dbReference type="Proteomes" id="UP001168877">
    <property type="component" value="Unassembled WGS sequence"/>
</dbReference>
<evidence type="ECO:0000313" key="1">
    <source>
        <dbReference type="EMBL" id="KAK0579919.1"/>
    </source>
</evidence>
<dbReference type="EMBL" id="JAUESC010000385">
    <property type="protein sequence ID" value="KAK0579919.1"/>
    <property type="molecule type" value="Genomic_DNA"/>
</dbReference>
<evidence type="ECO:0008006" key="3">
    <source>
        <dbReference type="Google" id="ProtNLM"/>
    </source>
</evidence>
<sequence>MAAGSNAGLHIPQFAGENYQIWTVKMKSYLKAFGLWEYIGEDKQVPPLRANPTIAQMKQHEEEKMKKDKAVTCLHSALIDSVFTGIMHLESAKSIWEELKSRFEGSERAKSVKLLTLKREFENLKMKDSETVKDYSSKLSDLVNPMRLYGDVVEDYKVVEKMLISLPKKFEAKVAAIEESCDLKKITISEMVSKLQAQEQRLAGLH</sequence>
<organism evidence="1 2">
    <name type="scientific">Acer saccharum</name>
    <name type="common">Sugar maple</name>
    <dbReference type="NCBI Taxonomy" id="4024"/>
    <lineage>
        <taxon>Eukaryota</taxon>
        <taxon>Viridiplantae</taxon>
        <taxon>Streptophyta</taxon>
        <taxon>Embryophyta</taxon>
        <taxon>Tracheophyta</taxon>
        <taxon>Spermatophyta</taxon>
        <taxon>Magnoliopsida</taxon>
        <taxon>eudicotyledons</taxon>
        <taxon>Gunneridae</taxon>
        <taxon>Pentapetalae</taxon>
        <taxon>rosids</taxon>
        <taxon>malvids</taxon>
        <taxon>Sapindales</taxon>
        <taxon>Sapindaceae</taxon>
        <taxon>Hippocastanoideae</taxon>
        <taxon>Acereae</taxon>
        <taxon>Acer</taxon>
    </lineage>
</organism>
<dbReference type="AlphaFoldDB" id="A0AA39RTF4"/>
<reference evidence="1" key="2">
    <citation type="submission" date="2023-06" db="EMBL/GenBank/DDBJ databases">
        <authorList>
            <person name="Swenson N.G."/>
            <person name="Wegrzyn J.L."/>
            <person name="Mcevoy S.L."/>
        </authorList>
    </citation>
    <scope>NUCLEOTIDE SEQUENCE</scope>
    <source>
        <strain evidence="1">NS2018</strain>
        <tissue evidence="1">Leaf</tissue>
    </source>
</reference>
<dbReference type="Pfam" id="PF14223">
    <property type="entry name" value="Retrotran_gag_2"/>
    <property type="match status" value="1"/>
</dbReference>
<keyword evidence="2" id="KW-1185">Reference proteome</keyword>
<dbReference type="PANTHER" id="PTHR35317:SF31">
    <property type="entry name" value="DUF4219 DOMAIN-CONTAINING PROTEIN"/>
    <property type="match status" value="1"/>
</dbReference>
<evidence type="ECO:0000313" key="2">
    <source>
        <dbReference type="Proteomes" id="UP001168877"/>
    </source>
</evidence>